<evidence type="ECO:0000256" key="1">
    <source>
        <dbReference type="SAM" id="MobiDB-lite"/>
    </source>
</evidence>
<gene>
    <name evidence="3" type="ORF">LECACI_7A003009</name>
</gene>
<feature type="domain" description="Thioesterase" evidence="2">
    <location>
        <begin position="110"/>
        <end position="183"/>
    </location>
</feature>
<dbReference type="PANTHER" id="PTHR47260:SF3">
    <property type="entry name" value="THIOESTERASE FAMILY PROTEIN (AFU_ORTHOLOGUE AFUA_7G03960)"/>
    <property type="match status" value="1"/>
</dbReference>
<evidence type="ECO:0000313" key="4">
    <source>
        <dbReference type="Proteomes" id="UP001296104"/>
    </source>
</evidence>
<dbReference type="AlphaFoldDB" id="A0AAI8YW14"/>
<proteinExistence type="predicted"/>
<dbReference type="PANTHER" id="PTHR47260">
    <property type="entry name" value="UPF0644 PROTEIN PB2B4.06"/>
    <property type="match status" value="1"/>
</dbReference>
<dbReference type="InterPro" id="IPR006683">
    <property type="entry name" value="Thioestr_dom"/>
</dbReference>
<dbReference type="SUPFAM" id="SSF54637">
    <property type="entry name" value="Thioesterase/thiol ester dehydrase-isomerase"/>
    <property type="match status" value="1"/>
</dbReference>
<reference evidence="3" key="1">
    <citation type="submission" date="2023-11" db="EMBL/GenBank/DDBJ databases">
        <authorList>
            <person name="Alioto T."/>
            <person name="Alioto T."/>
            <person name="Gomez Garrido J."/>
        </authorList>
    </citation>
    <scope>NUCLEOTIDE SEQUENCE</scope>
</reference>
<dbReference type="InterPro" id="IPR052061">
    <property type="entry name" value="PTE-AB_protein"/>
</dbReference>
<dbReference type="InterPro" id="IPR029069">
    <property type="entry name" value="HotDog_dom_sf"/>
</dbReference>
<dbReference type="CDD" id="cd03443">
    <property type="entry name" value="PaaI_thioesterase"/>
    <property type="match status" value="1"/>
</dbReference>
<dbReference type="Pfam" id="PF03061">
    <property type="entry name" value="4HBT"/>
    <property type="match status" value="1"/>
</dbReference>
<comment type="caution">
    <text evidence="3">The sequence shown here is derived from an EMBL/GenBank/DDBJ whole genome shotgun (WGS) entry which is preliminary data.</text>
</comment>
<protein>
    <recommendedName>
        <fullName evidence="2">Thioesterase domain-containing protein</fullName>
    </recommendedName>
</protein>
<dbReference type="Proteomes" id="UP001296104">
    <property type="component" value="Unassembled WGS sequence"/>
</dbReference>
<feature type="compositionally biased region" description="Polar residues" evidence="1">
    <location>
        <begin position="1"/>
        <end position="20"/>
    </location>
</feature>
<dbReference type="EMBL" id="CAVMBE010000014">
    <property type="protein sequence ID" value="CAK3935643.1"/>
    <property type="molecule type" value="Genomic_DNA"/>
</dbReference>
<keyword evidence="4" id="KW-1185">Reference proteome</keyword>
<evidence type="ECO:0000259" key="2">
    <source>
        <dbReference type="Pfam" id="PF03061"/>
    </source>
</evidence>
<evidence type="ECO:0000313" key="3">
    <source>
        <dbReference type="EMBL" id="CAK3935643.1"/>
    </source>
</evidence>
<sequence length="221" mass="24487">MSPSNHTPLSTSAILDSGTQPAPRDTLEPFLHIPWVARQIQQPGISCVVPNCRLAKLSGEDSLMAELLRTERTIRHCVSFYPTTATDTEEVTEVHTVMILGDGMNGHPQIMHGGIVATICDEAMGILMSINGERRRRHLKLKQDEAAQLMSSFTAELKITYKAPVRAPGEVVVSARRVKKEGKKEWFRAEAKQQVEEKVVLCAIGEALFIEPKVARPKPKI</sequence>
<dbReference type="Gene3D" id="3.10.129.10">
    <property type="entry name" value="Hotdog Thioesterase"/>
    <property type="match status" value="1"/>
</dbReference>
<feature type="region of interest" description="Disordered" evidence="1">
    <location>
        <begin position="1"/>
        <end position="21"/>
    </location>
</feature>
<name>A0AAI8YW14_9PEZI</name>
<accession>A0AAI8YW14</accession>
<organism evidence="3 4">
    <name type="scientific">Lecanosticta acicola</name>
    <dbReference type="NCBI Taxonomy" id="111012"/>
    <lineage>
        <taxon>Eukaryota</taxon>
        <taxon>Fungi</taxon>
        <taxon>Dikarya</taxon>
        <taxon>Ascomycota</taxon>
        <taxon>Pezizomycotina</taxon>
        <taxon>Dothideomycetes</taxon>
        <taxon>Dothideomycetidae</taxon>
        <taxon>Mycosphaerellales</taxon>
        <taxon>Mycosphaerellaceae</taxon>
        <taxon>Lecanosticta</taxon>
    </lineage>
</organism>